<dbReference type="EMBL" id="BMJB01000006">
    <property type="protein sequence ID" value="GGA80893.1"/>
    <property type="molecule type" value="Genomic_DNA"/>
</dbReference>
<protein>
    <submittedName>
        <fullName evidence="1">Uncharacterized protein</fullName>
    </submittedName>
</protein>
<gene>
    <name evidence="1" type="ORF">GCM10011507_35140</name>
</gene>
<dbReference type="AlphaFoldDB" id="A0A916S4P5"/>
<keyword evidence="2" id="KW-1185">Reference proteome</keyword>
<evidence type="ECO:0000313" key="1">
    <source>
        <dbReference type="EMBL" id="GGA80893.1"/>
    </source>
</evidence>
<name>A0A916S4P5_9BACT</name>
<accession>A0A916S4P5</accession>
<comment type="caution">
    <text evidence="1">The sequence shown here is derived from an EMBL/GenBank/DDBJ whole genome shotgun (WGS) entry which is preliminary data.</text>
</comment>
<dbReference type="Proteomes" id="UP000648801">
    <property type="component" value="Unassembled WGS sequence"/>
</dbReference>
<proteinExistence type="predicted"/>
<reference evidence="1" key="1">
    <citation type="journal article" date="2014" name="Int. J. Syst. Evol. Microbiol.">
        <title>Complete genome sequence of Corynebacterium casei LMG S-19264T (=DSM 44701T), isolated from a smear-ripened cheese.</title>
        <authorList>
            <consortium name="US DOE Joint Genome Institute (JGI-PGF)"/>
            <person name="Walter F."/>
            <person name="Albersmeier A."/>
            <person name="Kalinowski J."/>
            <person name="Ruckert C."/>
        </authorList>
    </citation>
    <scope>NUCLEOTIDE SEQUENCE</scope>
    <source>
        <strain evidence="1">CGMCC 1.15447</strain>
    </source>
</reference>
<sequence length="94" mass="11398">MHFIECTHMDERASRIEILDSNLQQLHKAGERIDQDGLRARRHEKRRRLVFVEMQKSIDLEDSGRCQFHQSINRRYSQIFHQRDPFLRSAHLLD</sequence>
<reference evidence="1" key="2">
    <citation type="submission" date="2020-09" db="EMBL/GenBank/DDBJ databases">
        <authorList>
            <person name="Sun Q."/>
            <person name="Zhou Y."/>
        </authorList>
    </citation>
    <scope>NUCLEOTIDE SEQUENCE</scope>
    <source>
        <strain evidence="1">CGMCC 1.15447</strain>
    </source>
</reference>
<organism evidence="1 2">
    <name type="scientific">Edaphobacter acidisoli</name>
    <dbReference type="NCBI Taxonomy" id="2040573"/>
    <lineage>
        <taxon>Bacteria</taxon>
        <taxon>Pseudomonadati</taxon>
        <taxon>Acidobacteriota</taxon>
        <taxon>Terriglobia</taxon>
        <taxon>Terriglobales</taxon>
        <taxon>Acidobacteriaceae</taxon>
        <taxon>Edaphobacter</taxon>
    </lineage>
</organism>
<evidence type="ECO:0000313" key="2">
    <source>
        <dbReference type="Proteomes" id="UP000648801"/>
    </source>
</evidence>